<dbReference type="AlphaFoldDB" id="A0A3A3YQM2"/>
<reference evidence="1 2" key="1">
    <citation type="submission" date="2018-09" db="EMBL/GenBank/DDBJ databases">
        <title>YIM 75000 draft genome.</title>
        <authorList>
            <person name="Tang S."/>
            <person name="Feng Y."/>
        </authorList>
    </citation>
    <scope>NUCLEOTIDE SEQUENCE [LARGE SCALE GENOMIC DNA]</scope>
    <source>
        <strain evidence="1 2">YIM 75000</strain>
    </source>
</reference>
<comment type="caution">
    <text evidence="1">The sequence shown here is derived from an EMBL/GenBank/DDBJ whole genome shotgun (WGS) entry which is preliminary data.</text>
</comment>
<evidence type="ECO:0000313" key="2">
    <source>
        <dbReference type="Proteomes" id="UP000265614"/>
    </source>
</evidence>
<protein>
    <submittedName>
        <fullName evidence="1">Uncharacterized protein</fullName>
    </submittedName>
</protein>
<proteinExistence type="predicted"/>
<evidence type="ECO:0000313" key="1">
    <source>
        <dbReference type="EMBL" id="RJK92506.1"/>
    </source>
</evidence>
<organism evidence="1 2">
    <name type="scientific">Vallicoccus soli</name>
    <dbReference type="NCBI Taxonomy" id="2339232"/>
    <lineage>
        <taxon>Bacteria</taxon>
        <taxon>Bacillati</taxon>
        <taxon>Actinomycetota</taxon>
        <taxon>Actinomycetes</taxon>
        <taxon>Motilibacterales</taxon>
        <taxon>Vallicoccaceae</taxon>
        <taxon>Vallicoccus</taxon>
    </lineage>
</organism>
<accession>A0A3A3YQM2</accession>
<name>A0A3A3YQM2_9ACTN</name>
<sequence length="286" mass="30938">MVAADDFDGAVRELTGSTTYSADRGTGTVGAKTLVTADGPVIVVNTKVLTDADLTLVERALAHETGHALINGRGEVVEGRRALASSDWAWHLLCIAGSAMQEVRCERAVGELGYSATDSATAEHIVEVLHATTVELLQAIQDPASQDPWVFMQAVMQLLDRLTKVLAYAAAESLRIGEPPAIAAEGALALDAWQEYVAPTWERRLALYEGLPPATAAMSEANWHQSLVEGALLEHDLLRCLGFEFEDSVGGGYGFYRRIDDDRLAKWVRRGLAQEALYEQRESATG</sequence>
<keyword evidence="2" id="KW-1185">Reference proteome</keyword>
<dbReference type="Proteomes" id="UP000265614">
    <property type="component" value="Unassembled WGS sequence"/>
</dbReference>
<dbReference type="EMBL" id="QZEZ01000014">
    <property type="protein sequence ID" value="RJK92506.1"/>
    <property type="molecule type" value="Genomic_DNA"/>
</dbReference>
<gene>
    <name evidence="1" type="ORF">D5H78_18690</name>
</gene>